<dbReference type="InterPro" id="IPR006153">
    <property type="entry name" value="Cation/H_exchanger_TM"/>
</dbReference>
<evidence type="ECO:0000313" key="13">
    <source>
        <dbReference type="Proteomes" id="UP000013827"/>
    </source>
</evidence>
<keyword evidence="3 10" id="KW-0812">Transmembrane</keyword>
<dbReference type="eggNOG" id="KOG1965">
    <property type="taxonomic scope" value="Eukaryota"/>
</dbReference>
<feature type="domain" description="Cation/H+ exchanger transmembrane" evidence="11">
    <location>
        <begin position="247"/>
        <end position="488"/>
    </location>
</feature>
<reference evidence="13" key="1">
    <citation type="journal article" date="2013" name="Nature">
        <title>Pan genome of the phytoplankton Emiliania underpins its global distribution.</title>
        <authorList>
            <person name="Read B.A."/>
            <person name="Kegel J."/>
            <person name="Klute M.J."/>
            <person name="Kuo A."/>
            <person name="Lefebvre S.C."/>
            <person name="Maumus F."/>
            <person name="Mayer C."/>
            <person name="Miller J."/>
            <person name="Monier A."/>
            <person name="Salamov A."/>
            <person name="Young J."/>
            <person name="Aguilar M."/>
            <person name="Claverie J.M."/>
            <person name="Frickenhaus S."/>
            <person name="Gonzalez K."/>
            <person name="Herman E.K."/>
            <person name="Lin Y.C."/>
            <person name="Napier J."/>
            <person name="Ogata H."/>
            <person name="Sarno A.F."/>
            <person name="Shmutz J."/>
            <person name="Schroeder D."/>
            <person name="de Vargas C."/>
            <person name="Verret F."/>
            <person name="von Dassow P."/>
            <person name="Valentin K."/>
            <person name="Van de Peer Y."/>
            <person name="Wheeler G."/>
            <person name="Dacks J.B."/>
            <person name="Delwiche C.F."/>
            <person name="Dyhrman S.T."/>
            <person name="Glockner G."/>
            <person name="John U."/>
            <person name="Richards T."/>
            <person name="Worden A.Z."/>
            <person name="Zhang X."/>
            <person name="Grigoriev I.V."/>
            <person name="Allen A.E."/>
            <person name="Bidle K."/>
            <person name="Borodovsky M."/>
            <person name="Bowler C."/>
            <person name="Brownlee C."/>
            <person name="Cock J.M."/>
            <person name="Elias M."/>
            <person name="Gladyshev V.N."/>
            <person name="Groth M."/>
            <person name="Guda C."/>
            <person name="Hadaegh A."/>
            <person name="Iglesias-Rodriguez M.D."/>
            <person name="Jenkins J."/>
            <person name="Jones B.M."/>
            <person name="Lawson T."/>
            <person name="Leese F."/>
            <person name="Lindquist E."/>
            <person name="Lobanov A."/>
            <person name="Lomsadze A."/>
            <person name="Malik S.B."/>
            <person name="Marsh M.E."/>
            <person name="Mackinder L."/>
            <person name="Mock T."/>
            <person name="Mueller-Roeber B."/>
            <person name="Pagarete A."/>
            <person name="Parker M."/>
            <person name="Probert I."/>
            <person name="Quesneville H."/>
            <person name="Raines C."/>
            <person name="Rensing S.A."/>
            <person name="Riano-Pachon D.M."/>
            <person name="Richier S."/>
            <person name="Rokitta S."/>
            <person name="Shiraiwa Y."/>
            <person name="Soanes D.M."/>
            <person name="van der Giezen M."/>
            <person name="Wahlund T.M."/>
            <person name="Williams B."/>
            <person name="Wilson W."/>
            <person name="Wolfe G."/>
            <person name="Wurch L.L."/>
        </authorList>
    </citation>
    <scope>NUCLEOTIDE SEQUENCE</scope>
</reference>
<keyword evidence="6" id="KW-0406">Ion transport</keyword>
<keyword evidence="4 10" id="KW-1133">Transmembrane helix</keyword>
<evidence type="ECO:0000256" key="1">
    <source>
        <dbReference type="ARBA" id="ARBA00004141"/>
    </source>
</evidence>
<dbReference type="InterPro" id="IPR018422">
    <property type="entry name" value="Cation/H_exchanger_CPA1"/>
</dbReference>
<evidence type="ECO:0000256" key="10">
    <source>
        <dbReference type="SAM" id="Phobius"/>
    </source>
</evidence>
<feature type="compositionally biased region" description="Basic and acidic residues" evidence="9">
    <location>
        <begin position="698"/>
        <end position="707"/>
    </location>
</feature>
<evidence type="ECO:0000256" key="5">
    <source>
        <dbReference type="ARBA" id="ARBA00023053"/>
    </source>
</evidence>
<feature type="transmembrane region" description="Helical" evidence="10">
    <location>
        <begin position="317"/>
        <end position="337"/>
    </location>
</feature>
<evidence type="ECO:0000256" key="8">
    <source>
        <dbReference type="ARBA" id="ARBA00023201"/>
    </source>
</evidence>
<dbReference type="GO" id="GO:0098719">
    <property type="term" value="P:sodium ion import across plasma membrane"/>
    <property type="evidence" value="ECO:0007669"/>
    <property type="project" value="TreeGrafter"/>
</dbReference>
<dbReference type="Gene3D" id="6.10.140.1330">
    <property type="match status" value="1"/>
</dbReference>
<keyword evidence="2" id="KW-0813">Transport</keyword>
<feature type="transmembrane region" description="Helical" evidence="10">
    <location>
        <begin position="224"/>
        <end position="243"/>
    </location>
</feature>
<protein>
    <recommendedName>
        <fullName evidence="11">Cation/H+ exchanger transmembrane domain-containing protein</fullName>
    </recommendedName>
</protein>
<dbReference type="Proteomes" id="UP000013827">
    <property type="component" value="Unassembled WGS sequence"/>
</dbReference>
<evidence type="ECO:0000256" key="9">
    <source>
        <dbReference type="SAM" id="MobiDB-lite"/>
    </source>
</evidence>
<dbReference type="GO" id="GO:0015386">
    <property type="term" value="F:potassium:proton antiporter activity"/>
    <property type="evidence" value="ECO:0007669"/>
    <property type="project" value="TreeGrafter"/>
</dbReference>
<reference evidence="12" key="2">
    <citation type="submission" date="2024-10" db="UniProtKB">
        <authorList>
            <consortium name="EnsemblProtists"/>
        </authorList>
    </citation>
    <scope>IDENTIFICATION</scope>
</reference>
<feature type="transmembrane region" description="Helical" evidence="10">
    <location>
        <begin position="373"/>
        <end position="393"/>
    </location>
</feature>
<feature type="transmembrane region" description="Helical" evidence="10">
    <location>
        <begin position="405"/>
        <end position="433"/>
    </location>
</feature>
<dbReference type="PANTHER" id="PTHR10110:SF187">
    <property type="entry name" value="SODIUM_HYDROGEN EXCHANGER"/>
    <property type="match status" value="1"/>
</dbReference>
<dbReference type="Pfam" id="PF00999">
    <property type="entry name" value="Na_H_Exchanger"/>
    <property type="match status" value="1"/>
</dbReference>
<feature type="transmembrane region" description="Helical" evidence="10">
    <location>
        <begin position="478"/>
        <end position="502"/>
    </location>
</feature>
<dbReference type="PRINTS" id="PR01084">
    <property type="entry name" value="NAHEXCHNGR"/>
</dbReference>
<keyword evidence="13" id="KW-1185">Reference proteome</keyword>
<evidence type="ECO:0000259" key="11">
    <source>
        <dbReference type="Pfam" id="PF00999"/>
    </source>
</evidence>
<dbReference type="GeneID" id="17256044"/>
<evidence type="ECO:0000256" key="6">
    <source>
        <dbReference type="ARBA" id="ARBA00023065"/>
    </source>
</evidence>
<keyword evidence="8" id="KW-0739">Sodium transport</keyword>
<feature type="transmembrane region" description="Helical" evidence="10">
    <location>
        <begin position="250"/>
        <end position="267"/>
    </location>
</feature>
<feature type="region of interest" description="Disordered" evidence="9">
    <location>
        <begin position="570"/>
        <end position="591"/>
    </location>
</feature>
<dbReference type="GO" id="GO:0005886">
    <property type="term" value="C:plasma membrane"/>
    <property type="evidence" value="ECO:0007669"/>
    <property type="project" value="TreeGrafter"/>
</dbReference>
<evidence type="ECO:0000256" key="3">
    <source>
        <dbReference type="ARBA" id="ARBA00022692"/>
    </source>
</evidence>
<dbReference type="EnsemblProtists" id="EOD09893">
    <property type="protein sequence ID" value="EOD09893"/>
    <property type="gene ID" value="EMIHUDRAFT_471012"/>
</dbReference>
<evidence type="ECO:0000313" key="12">
    <source>
        <dbReference type="EnsemblProtists" id="EOD09893"/>
    </source>
</evidence>
<feature type="transmembrane region" description="Helical" evidence="10">
    <location>
        <begin position="287"/>
        <end position="305"/>
    </location>
</feature>
<sequence>MGGTAVGAPALPAGTAQHARKMQALYRTRRKQAYALLVKNISCKDIKRGSIGDMEPQRSDVRAHDAAWAKISIGADIGISGITVTKLHSHIRRVNAERPPTHRHDESEIAVRLLECINENSKLFGAESLSEINSTGPHNGYFWIAGTAAGVGGVPPAVPARRDLARLVAHYFTHWKNAFENGHLGPEQLPPTAGLLSERKKKSFESSAEIDLKPESSEEATHRWTVTLGILGIAATMVSGELLKRRGIFRIPEAVIGLLVGVAAGGLSEMFESQTMAEDESFDDEFFMVWLLPPIIFAAGYNMNVPAFFDNLGPTMLLAFGGTVLSAAVVGACVYLAGQLGLAYRLSLLASFFFGSLISATDPVTVIGVRDDIFAVIFGESVLNDAVAIVLARTILSFNTPDADISLLTCLQAATVFCSIFLGSMLIGSLGGAARTLSALLFKGLGLARVDDKVPLEAALCFAFPWSCYYAAEALELSGIVAILFWGTVWRLALVTMLACFVGRLHALLAAVTPQWVRYSGGVAFAIAAAAYGDHAFSQCGDEGEPRPCDPADVSLACDVLAKPAAEAAEEASSTSSGGLAATAAPGKGLPRTRSMRARWLHINERYIMPQLTVDGAGGGRAGGRLGDAELPSRRIAADRGCTSNCGLLAAQGHAGWATEMVPTKAREGGALCSTLPADAGAGGEGSPAPGGACARGSDGHPPKEHALAIASRLLESDDDSGRDASRGGRRSLGGSDDGLSVEHQRV</sequence>
<dbReference type="PANTHER" id="PTHR10110">
    <property type="entry name" value="SODIUM/HYDROGEN EXCHANGER"/>
    <property type="match status" value="1"/>
</dbReference>
<dbReference type="KEGG" id="ehx:EMIHUDRAFT_471012"/>
<proteinExistence type="predicted"/>
<evidence type="ECO:0000256" key="7">
    <source>
        <dbReference type="ARBA" id="ARBA00023136"/>
    </source>
</evidence>
<feature type="transmembrane region" description="Helical" evidence="10">
    <location>
        <begin position="343"/>
        <end position="361"/>
    </location>
</feature>
<dbReference type="GO" id="GO:0015385">
    <property type="term" value="F:sodium:proton antiporter activity"/>
    <property type="evidence" value="ECO:0007669"/>
    <property type="project" value="InterPro"/>
</dbReference>
<dbReference type="HOGENOM" id="CLU_427922_0_0_1"/>
<dbReference type="PaxDb" id="2903-EOD09893"/>
<keyword evidence="5" id="KW-0915">Sodium</keyword>
<dbReference type="RefSeq" id="XP_005762322.1">
    <property type="nucleotide sequence ID" value="XM_005762265.1"/>
</dbReference>
<comment type="subcellular location">
    <subcellularLocation>
        <location evidence="1">Membrane</location>
        <topology evidence="1">Multi-pass membrane protein</topology>
    </subcellularLocation>
</comment>
<accession>A0A0D3IF58</accession>
<dbReference type="GO" id="GO:0051453">
    <property type="term" value="P:regulation of intracellular pH"/>
    <property type="evidence" value="ECO:0007669"/>
    <property type="project" value="TreeGrafter"/>
</dbReference>
<evidence type="ECO:0000256" key="2">
    <source>
        <dbReference type="ARBA" id="ARBA00022448"/>
    </source>
</evidence>
<feature type="compositionally biased region" description="Low complexity" evidence="9">
    <location>
        <begin position="570"/>
        <end position="587"/>
    </location>
</feature>
<name>A0A0D3IF58_EMIH1</name>
<keyword evidence="7 10" id="KW-0472">Membrane</keyword>
<dbReference type="InterPro" id="IPR004709">
    <property type="entry name" value="NaH_exchanger"/>
</dbReference>
<feature type="region of interest" description="Disordered" evidence="9">
    <location>
        <begin position="680"/>
        <end position="747"/>
    </location>
</feature>
<evidence type="ECO:0000256" key="4">
    <source>
        <dbReference type="ARBA" id="ARBA00022989"/>
    </source>
</evidence>
<organism evidence="12 13">
    <name type="scientific">Emiliania huxleyi (strain CCMP1516)</name>
    <dbReference type="NCBI Taxonomy" id="280463"/>
    <lineage>
        <taxon>Eukaryota</taxon>
        <taxon>Haptista</taxon>
        <taxon>Haptophyta</taxon>
        <taxon>Prymnesiophyceae</taxon>
        <taxon>Isochrysidales</taxon>
        <taxon>Noelaerhabdaceae</taxon>
        <taxon>Emiliania</taxon>
    </lineage>
</organism>
<dbReference type="AlphaFoldDB" id="A0A0D3IF58"/>